<dbReference type="Gramene" id="TKW14296">
    <property type="protein sequence ID" value="TKW14296"/>
    <property type="gene ID" value="SEVIR_5G159000v2"/>
</dbReference>
<evidence type="ECO:0000313" key="1">
    <source>
        <dbReference type="EMBL" id="TKW14296.1"/>
    </source>
</evidence>
<organism evidence="1 2">
    <name type="scientific">Setaria viridis</name>
    <name type="common">Green bristlegrass</name>
    <name type="synonym">Setaria italica subsp. viridis</name>
    <dbReference type="NCBI Taxonomy" id="4556"/>
    <lineage>
        <taxon>Eukaryota</taxon>
        <taxon>Viridiplantae</taxon>
        <taxon>Streptophyta</taxon>
        <taxon>Embryophyta</taxon>
        <taxon>Tracheophyta</taxon>
        <taxon>Spermatophyta</taxon>
        <taxon>Magnoliopsida</taxon>
        <taxon>Liliopsida</taxon>
        <taxon>Poales</taxon>
        <taxon>Poaceae</taxon>
        <taxon>PACMAD clade</taxon>
        <taxon>Panicoideae</taxon>
        <taxon>Panicodae</taxon>
        <taxon>Paniceae</taxon>
        <taxon>Cenchrinae</taxon>
        <taxon>Setaria</taxon>
    </lineage>
</organism>
<dbReference type="Proteomes" id="UP000298652">
    <property type="component" value="Chromosome 5"/>
</dbReference>
<evidence type="ECO:0000313" key="2">
    <source>
        <dbReference type="Proteomes" id="UP000298652"/>
    </source>
</evidence>
<proteinExistence type="predicted"/>
<keyword evidence="2" id="KW-1185">Reference proteome</keyword>
<gene>
    <name evidence="1" type="ORF">SEVIR_5G159000v2</name>
</gene>
<accession>A0A4V6D6G3</accession>
<dbReference type="AlphaFoldDB" id="A0A4V6D6G3"/>
<protein>
    <submittedName>
        <fullName evidence="1">Uncharacterized protein</fullName>
    </submittedName>
</protein>
<reference evidence="1" key="1">
    <citation type="submission" date="2019-03" db="EMBL/GenBank/DDBJ databases">
        <title>WGS assembly of Setaria viridis.</title>
        <authorList>
            <person name="Huang P."/>
            <person name="Jenkins J."/>
            <person name="Grimwood J."/>
            <person name="Barry K."/>
            <person name="Healey A."/>
            <person name="Mamidi S."/>
            <person name="Sreedasyam A."/>
            <person name="Shu S."/>
            <person name="Feldman M."/>
            <person name="Wu J."/>
            <person name="Yu Y."/>
            <person name="Chen C."/>
            <person name="Johnson J."/>
            <person name="Rokhsar D."/>
            <person name="Baxter I."/>
            <person name="Schmutz J."/>
            <person name="Brutnell T."/>
            <person name="Kellogg E."/>
        </authorList>
    </citation>
    <scope>NUCLEOTIDE SEQUENCE [LARGE SCALE GENOMIC DNA]</scope>
</reference>
<name>A0A4V6D6G3_SETVI</name>
<sequence>MHPRLAHTMEVCITNISSHLYAFCWCDNQDSRSSKETMIQLRRHIHLKRDHLQPFFANFQLCLVTTVTNRLQSCYAPRCSGLLDAWWQLGEH</sequence>
<dbReference type="EMBL" id="CM016556">
    <property type="protein sequence ID" value="TKW14296.1"/>
    <property type="molecule type" value="Genomic_DNA"/>
</dbReference>